<dbReference type="EMBL" id="NRRV01000010">
    <property type="protein sequence ID" value="MBK1630290.1"/>
    <property type="molecule type" value="Genomic_DNA"/>
</dbReference>
<name>A0ABS1CEH8_9GAMM</name>
<sequence length="79" mass="9345">MNPTVFREAKLRFHFFSREETRMHVHVTSPDGEAKFWLEPVVELAQSYRFSQAQIKQIQSTIEANYGELCAAWRRHFGT</sequence>
<accession>A0ABS1CEH8</accession>
<evidence type="ECO:0000313" key="1">
    <source>
        <dbReference type="EMBL" id="MBK1630290.1"/>
    </source>
</evidence>
<evidence type="ECO:0000313" key="2">
    <source>
        <dbReference type="Proteomes" id="UP000748752"/>
    </source>
</evidence>
<protein>
    <recommendedName>
        <fullName evidence="3">DUF4160 domain-containing protein</fullName>
    </recommendedName>
</protein>
<dbReference type="Proteomes" id="UP000748752">
    <property type="component" value="Unassembled WGS sequence"/>
</dbReference>
<dbReference type="InterPro" id="IPR025427">
    <property type="entry name" value="DUF4160"/>
</dbReference>
<proteinExistence type="predicted"/>
<keyword evidence="2" id="KW-1185">Reference proteome</keyword>
<comment type="caution">
    <text evidence="1">The sequence shown here is derived from an EMBL/GenBank/DDBJ whole genome shotgun (WGS) entry which is preliminary data.</text>
</comment>
<dbReference type="RefSeq" id="WP_200234977.1">
    <property type="nucleotide sequence ID" value="NZ_NRRV01000010.1"/>
</dbReference>
<organism evidence="1 2">
    <name type="scientific">Thiohalocapsa halophila</name>
    <dbReference type="NCBI Taxonomy" id="69359"/>
    <lineage>
        <taxon>Bacteria</taxon>
        <taxon>Pseudomonadati</taxon>
        <taxon>Pseudomonadota</taxon>
        <taxon>Gammaproteobacteria</taxon>
        <taxon>Chromatiales</taxon>
        <taxon>Chromatiaceae</taxon>
        <taxon>Thiohalocapsa</taxon>
    </lineage>
</organism>
<dbReference type="Pfam" id="PF13711">
    <property type="entry name" value="DUF4160"/>
    <property type="match status" value="1"/>
</dbReference>
<gene>
    <name evidence="1" type="ORF">CKO31_05915</name>
</gene>
<reference evidence="1 2" key="1">
    <citation type="journal article" date="2020" name="Microorganisms">
        <title>Osmotic Adaptation and Compatible Solute Biosynthesis of Phototrophic Bacteria as Revealed from Genome Analyses.</title>
        <authorList>
            <person name="Imhoff J.F."/>
            <person name="Rahn T."/>
            <person name="Kunzel S."/>
            <person name="Keller A."/>
            <person name="Neulinger S.C."/>
        </authorList>
    </citation>
    <scope>NUCLEOTIDE SEQUENCE [LARGE SCALE GENOMIC DNA]</scope>
    <source>
        <strain evidence="1 2">DSM 6210</strain>
    </source>
</reference>
<evidence type="ECO:0008006" key="3">
    <source>
        <dbReference type="Google" id="ProtNLM"/>
    </source>
</evidence>